<accession>A0A0W0VCF0</accession>
<evidence type="ECO:0000313" key="3">
    <source>
        <dbReference type="Proteomes" id="UP000055035"/>
    </source>
</evidence>
<dbReference type="Proteomes" id="UP000055035">
    <property type="component" value="Unassembled WGS sequence"/>
</dbReference>
<dbReference type="STRING" id="456.Ljor_1871"/>
<name>A0A0W0VCF0_9GAMM</name>
<dbReference type="EMBL" id="LNYJ01000011">
    <property type="protein sequence ID" value="KTD17565.1"/>
    <property type="molecule type" value="Genomic_DNA"/>
</dbReference>
<keyword evidence="3" id="KW-1185">Reference proteome</keyword>
<feature type="transmembrane region" description="Helical" evidence="1">
    <location>
        <begin position="175"/>
        <end position="200"/>
    </location>
</feature>
<dbReference type="AlphaFoldDB" id="A0A0W0VCF0"/>
<organism evidence="2 3">
    <name type="scientific">Legionella jordanis</name>
    <dbReference type="NCBI Taxonomy" id="456"/>
    <lineage>
        <taxon>Bacteria</taxon>
        <taxon>Pseudomonadati</taxon>
        <taxon>Pseudomonadota</taxon>
        <taxon>Gammaproteobacteria</taxon>
        <taxon>Legionellales</taxon>
        <taxon>Legionellaceae</taxon>
        <taxon>Legionella</taxon>
    </lineage>
</organism>
<evidence type="ECO:0000256" key="1">
    <source>
        <dbReference type="SAM" id="Phobius"/>
    </source>
</evidence>
<evidence type="ECO:0000313" key="2">
    <source>
        <dbReference type="EMBL" id="KTD17565.1"/>
    </source>
</evidence>
<proteinExistence type="predicted"/>
<keyword evidence="1" id="KW-1133">Transmembrane helix</keyword>
<reference evidence="2 3" key="1">
    <citation type="submission" date="2015-11" db="EMBL/GenBank/DDBJ databases">
        <title>Genomic analysis of 38 Legionella species identifies large and diverse effector repertoires.</title>
        <authorList>
            <person name="Burstein D."/>
            <person name="Amaro F."/>
            <person name="Zusman T."/>
            <person name="Lifshitz Z."/>
            <person name="Cohen O."/>
            <person name="Gilbert J.A."/>
            <person name="Pupko T."/>
            <person name="Shuman H.A."/>
            <person name="Segal G."/>
        </authorList>
    </citation>
    <scope>NUCLEOTIDE SEQUENCE [LARGE SCALE GENOMIC DNA]</scope>
    <source>
        <strain evidence="2 3">BL-540</strain>
    </source>
</reference>
<dbReference type="PATRIC" id="fig|456.5.peg.1996"/>
<gene>
    <name evidence="2" type="ORF">Ljor_1871</name>
</gene>
<keyword evidence="1" id="KW-0812">Transmembrane</keyword>
<dbReference type="RefSeq" id="WP_058471310.1">
    <property type="nucleotide sequence ID" value="NZ_CAAAIC010000008.1"/>
</dbReference>
<sequence>MPALKISPHLKDSINFIVFRAEVEDIQHNLQLQLANKRDDKLYAVRYFDFRIREIQGAITHLDLLVAKRQRQAEERRKSKDPLVQFQNSLDALAEAQGRQLNKLARQLSAQGEPIYRSGDEIFAEQVHDEKTKLKGMLLRYQVARQGVELSPEEQRVLYTTIDELYREQVNNRSWYQHGLFVVLISILLLPLAPLFRYLWKAEREKEMIQPSIKSILKPEEREQIKLKRRMFKETANQYGVHFHEKETKTSLASDSIPRYATKQQNARYQFFSTIQFASEPTIDWVKQSKNEDREYRLLVGLK</sequence>
<keyword evidence="1" id="KW-0472">Membrane</keyword>
<protein>
    <submittedName>
        <fullName evidence="2">Uncharacterized protein</fullName>
    </submittedName>
</protein>
<comment type="caution">
    <text evidence="2">The sequence shown here is derived from an EMBL/GenBank/DDBJ whole genome shotgun (WGS) entry which is preliminary data.</text>
</comment>